<organism evidence="1 2">
    <name type="scientific">Desulfosporosinus metallidurans</name>
    <dbReference type="NCBI Taxonomy" id="1888891"/>
    <lineage>
        <taxon>Bacteria</taxon>
        <taxon>Bacillati</taxon>
        <taxon>Bacillota</taxon>
        <taxon>Clostridia</taxon>
        <taxon>Eubacteriales</taxon>
        <taxon>Desulfitobacteriaceae</taxon>
        <taxon>Desulfosporosinus</taxon>
    </lineage>
</organism>
<protein>
    <submittedName>
        <fullName evidence="1">Putative Cytosolic Protein</fullName>
    </submittedName>
</protein>
<dbReference type="OrthoDB" id="9809365at2"/>
<dbReference type="Proteomes" id="UP000186102">
    <property type="component" value="Unassembled WGS sequence"/>
</dbReference>
<reference evidence="1 2" key="1">
    <citation type="submission" date="2016-09" db="EMBL/GenBank/DDBJ databases">
        <title>Complete genome of Desulfosporosinus sp. OL.</title>
        <authorList>
            <person name="Mardanov A."/>
            <person name="Beletsky A."/>
            <person name="Panova A."/>
            <person name="Karnachuk O."/>
            <person name="Ravin N."/>
        </authorList>
    </citation>
    <scope>NUCLEOTIDE SEQUENCE [LARGE SCALE GENOMIC DNA]</scope>
    <source>
        <strain evidence="1 2">OL</strain>
    </source>
</reference>
<dbReference type="EMBL" id="MLBF01000012">
    <property type="protein sequence ID" value="OLN32023.1"/>
    <property type="molecule type" value="Genomic_DNA"/>
</dbReference>
<dbReference type="AlphaFoldDB" id="A0A1Q8QXG3"/>
<evidence type="ECO:0000313" key="1">
    <source>
        <dbReference type="EMBL" id="OLN32023.1"/>
    </source>
</evidence>
<gene>
    <name evidence="1" type="ORF">DSOL_2116</name>
</gene>
<keyword evidence="2" id="KW-1185">Reference proteome</keyword>
<sequence length="348" mass="40410">MERLKKVFKNVNKTISDEELQQIFQESDYDLFHAEVERLVESGVLSPVKSSKTNGRLPPLFNKYRIIKPQEDNTAYLESVRRLNPMLNISGYLQRPELYKKHLEIVEGISRYLWYTQDLLKRPMSRKERSFSVWGREKLLDVHMALVKEVLTFNRLDEKFLNYYDTPEPFFEYRHKRCDPMTVLVIENKDTWFTFRKLMQETGKNSIAGTAVNVLLYGEGNKITKRGALEDYSATMLGGQEGQGGRAACFLYFGDLDWEGIRLFFRTREANPSLELKPFSSLYRLMLELAETVKLPKSLDQRGVIGPLPEFLSLLGLPNEESLRALLAEGKYIPQEIVNYQVAAKILK</sequence>
<comment type="caution">
    <text evidence="1">The sequence shown here is derived from an EMBL/GenBank/DDBJ whole genome shotgun (WGS) entry which is preliminary data.</text>
</comment>
<proteinExistence type="predicted"/>
<dbReference type="STRING" id="1888891.DSOL_2116"/>
<evidence type="ECO:0000313" key="2">
    <source>
        <dbReference type="Proteomes" id="UP000186102"/>
    </source>
</evidence>
<name>A0A1Q8QXG3_9FIRM</name>
<dbReference type="RefSeq" id="WP_075364755.1">
    <property type="nucleotide sequence ID" value="NZ_MLBF01000012.1"/>
</dbReference>
<accession>A0A1Q8QXG3</accession>